<sequence>MSKFKKAGFAVLALLLLAVSVMSGCSDGSAKPGTAAPAANDAAKGKKKLKIGVSFETLQTSYWVVGFNAIKKDIQDRGYDVVEAIADGDSNRQLEQVKNFIAQKVDGIIIVPKDEKTIIPMIKAANDAKIPIVLYNRPPAKTDAVSTTVVADNKKITAETVQYMVDQARKQGGKYKAMILIGDLGDQNGIARRDGFLEVVEKNKDIIDVVAKVPTEWNQEKALAGVTNALQANPDINFVFSSTDFLFPSLVSALKAANKYKKIGEPGHVILGGFDGDDTAYKMLKDNYLDADGVQDVYFESKSAVQAVVDMLDGKKVQEFIYDPGFVIHQGNLKEKEAQMWGSSVK</sequence>
<comment type="caution">
    <text evidence="6">The sequence shown here is derived from an EMBL/GenBank/DDBJ whole genome shotgun (WGS) entry which is preliminary data.</text>
</comment>
<protein>
    <submittedName>
        <fullName evidence="6">Sugar ABC transporter substrate-binding protein</fullName>
    </submittedName>
</protein>
<reference evidence="6 7" key="1">
    <citation type="submission" date="2019-02" db="EMBL/GenBank/DDBJ databases">
        <title>Paenibacillus sp. nov., isolated from surface-sterilized tissue of Thalictrum simplex L.</title>
        <authorList>
            <person name="Tuo L."/>
        </authorList>
    </citation>
    <scope>NUCLEOTIDE SEQUENCE [LARGE SCALE GENOMIC DNA]</scope>
    <source>
        <strain evidence="6 7">N2SHLJ1</strain>
    </source>
</reference>
<dbReference type="RefSeq" id="WP_131015012.1">
    <property type="nucleotide sequence ID" value="NZ_SIRE01000013.1"/>
</dbReference>
<dbReference type="CDD" id="cd01536">
    <property type="entry name" value="PBP1_ABC_sugar_binding-like"/>
    <property type="match status" value="1"/>
</dbReference>
<feature type="chain" id="PRO_5039318585" evidence="4">
    <location>
        <begin position="24"/>
        <end position="346"/>
    </location>
</feature>
<keyword evidence="3 4" id="KW-0732">Signal</keyword>
<dbReference type="InterPro" id="IPR028082">
    <property type="entry name" value="Peripla_BP_I"/>
</dbReference>
<feature type="domain" description="Periplasmic binding protein" evidence="5">
    <location>
        <begin position="51"/>
        <end position="316"/>
    </location>
</feature>
<comment type="subcellular location">
    <subcellularLocation>
        <location evidence="1">Cell envelope</location>
    </subcellularLocation>
</comment>
<dbReference type="Pfam" id="PF13407">
    <property type="entry name" value="Peripla_BP_4"/>
    <property type="match status" value="1"/>
</dbReference>
<dbReference type="PROSITE" id="PS51257">
    <property type="entry name" value="PROKAR_LIPOPROTEIN"/>
    <property type="match status" value="1"/>
</dbReference>
<dbReference type="GO" id="GO:0030313">
    <property type="term" value="C:cell envelope"/>
    <property type="evidence" value="ECO:0007669"/>
    <property type="project" value="UniProtKB-SubCell"/>
</dbReference>
<dbReference type="PANTHER" id="PTHR46847:SF1">
    <property type="entry name" value="D-ALLOSE-BINDING PERIPLASMIC PROTEIN-RELATED"/>
    <property type="match status" value="1"/>
</dbReference>
<dbReference type="OrthoDB" id="9814427at2"/>
<dbReference type="SUPFAM" id="SSF53822">
    <property type="entry name" value="Periplasmic binding protein-like I"/>
    <property type="match status" value="1"/>
</dbReference>
<name>A0A4Q9DPH7_9BACL</name>
<comment type="similarity">
    <text evidence="2">Belongs to the bacterial solute-binding protein 2 family.</text>
</comment>
<dbReference type="Proteomes" id="UP000293142">
    <property type="component" value="Unassembled WGS sequence"/>
</dbReference>
<evidence type="ECO:0000259" key="5">
    <source>
        <dbReference type="Pfam" id="PF13407"/>
    </source>
</evidence>
<dbReference type="AlphaFoldDB" id="A0A4Q9DPH7"/>
<dbReference type="Gene3D" id="3.40.50.2300">
    <property type="match status" value="2"/>
</dbReference>
<organism evidence="6 7">
    <name type="scientific">Paenibacillus thalictri</name>
    <dbReference type="NCBI Taxonomy" id="2527873"/>
    <lineage>
        <taxon>Bacteria</taxon>
        <taxon>Bacillati</taxon>
        <taxon>Bacillota</taxon>
        <taxon>Bacilli</taxon>
        <taxon>Bacillales</taxon>
        <taxon>Paenibacillaceae</taxon>
        <taxon>Paenibacillus</taxon>
    </lineage>
</organism>
<evidence type="ECO:0000256" key="2">
    <source>
        <dbReference type="ARBA" id="ARBA00007639"/>
    </source>
</evidence>
<gene>
    <name evidence="6" type="ORF">EYB31_19095</name>
</gene>
<evidence type="ECO:0000256" key="3">
    <source>
        <dbReference type="ARBA" id="ARBA00022729"/>
    </source>
</evidence>
<evidence type="ECO:0000256" key="4">
    <source>
        <dbReference type="SAM" id="SignalP"/>
    </source>
</evidence>
<proteinExistence type="inferred from homology"/>
<keyword evidence="7" id="KW-1185">Reference proteome</keyword>
<evidence type="ECO:0000256" key="1">
    <source>
        <dbReference type="ARBA" id="ARBA00004196"/>
    </source>
</evidence>
<accession>A0A4Q9DPH7</accession>
<dbReference type="GO" id="GO:0030246">
    <property type="term" value="F:carbohydrate binding"/>
    <property type="evidence" value="ECO:0007669"/>
    <property type="project" value="UniProtKB-ARBA"/>
</dbReference>
<dbReference type="InterPro" id="IPR025997">
    <property type="entry name" value="SBP_2_dom"/>
</dbReference>
<dbReference type="EMBL" id="SIRE01000013">
    <property type="protein sequence ID" value="TBL76538.1"/>
    <property type="molecule type" value="Genomic_DNA"/>
</dbReference>
<dbReference type="PANTHER" id="PTHR46847">
    <property type="entry name" value="D-ALLOSE-BINDING PERIPLASMIC PROTEIN-RELATED"/>
    <property type="match status" value="1"/>
</dbReference>
<evidence type="ECO:0000313" key="7">
    <source>
        <dbReference type="Proteomes" id="UP000293142"/>
    </source>
</evidence>
<evidence type="ECO:0000313" key="6">
    <source>
        <dbReference type="EMBL" id="TBL76538.1"/>
    </source>
</evidence>
<feature type="signal peptide" evidence="4">
    <location>
        <begin position="1"/>
        <end position="23"/>
    </location>
</feature>